<proteinExistence type="predicted"/>
<dbReference type="AlphaFoldDB" id="A0A7Y0FWQ4"/>
<dbReference type="Proteomes" id="UP000541470">
    <property type="component" value="Unassembled WGS sequence"/>
</dbReference>
<comment type="caution">
    <text evidence="1">The sequence shown here is derived from an EMBL/GenBank/DDBJ whole genome shotgun (WGS) entry which is preliminary data.</text>
</comment>
<keyword evidence="2" id="KW-1185">Reference proteome</keyword>
<accession>A0A7Y0FWQ4</accession>
<dbReference type="RefSeq" id="WP_169591448.1">
    <property type="nucleotide sequence ID" value="NZ_JABBGK010000002.1"/>
</dbReference>
<reference evidence="1 2" key="1">
    <citation type="submission" date="2020-04" db="EMBL/GenBank/DDBJ databases">
        <title>Rhizobium sp. S-51 isolated from soil.</title>
        <authorList>
            <person name="Dahal R.H."/>
        </authorList>
    </citation>
    <scope>NUCLEOTIDE SEQUENCE [LARGE SCALE GENOMIC DNA]</scope>
    <source>
        <strain evidence="1 2">S-51</strain>
    </source>
</reference>
<sequence length="63" mass="7232">MLKFFSISRFSGRLFSDATRDWSRDPLSHPAISAMDQRRLADLPLMPERAGENITENRRKPAA</sequence>
<evidence type="ECO:0000313" key="2">
    <source>
        <dbReference type="Proteomes" id="UP000541470"/>
    </source>
</evidence>
<protein>
    <submittedName>
        <fullName evidence="1">Uncharacterized protein</fullName>
    </submittedName>
</protein>
<evidence type="ECO:0000313" key="1">
    <source>
        <dbReference type="EMBL" id="NML75091.1"/>
    </source>
</evidence>
<organism evidence="1 2">
    <name type="scientific">Rhizobium terricola</name>
    <dbReference type="NCBI Taxonomy" id="2728849"/>
    <lineage>
        <taxon>Bacteria</taxon>
        <taxon>Pseudomonadati</taxon>
        <taxon>Pseudomonadota</taxon>
        <taxon>Alphaproteobacteria</taxon>
        <taxon>Hyphomicrobiales</taxon>
        <taxon>Rhizobiaceae</taxon>
        <taxon>Rhizobium/Agrobacterium group</taxon>
        <taxon>Rhizobium</taxon>
    </lineage>
</organism>
<gene>
    <name evidence="1" type="ORF">HHL25_13245</name>
</gene>
<name>A0A7Y0FWQ4_9HYPH</name>
<dbReference type="EMBL" id="JABBGK010000002">
    <property type="protein sequence ID" value="NML75091.1"/>
    <property type="molecule type" value="Genomic_DNA"/>
</dbReference>